<dbReference type="HAMAP" id="MF_00123">
    <property type="entry name" value="Arg_tRNA_synth"/>
    <property type="match status" value="1"/>
</dbReference>
<dbReference type="Gene3D" id="1.10.730.10">
    <property type="entry name" value="Isoleucyl-tRNA Synthetase, Domain 1"/>
    <property type="match status" value="1"/>
</dbReference>
<dbReference type="SMART" id="SM01016">
    <property type="entry name" value="Arg_tRNA_synt_N"/>
    <property type="match status" value="1"/>
</dbReference>
<dbReference type="InterPro" id="IPR001278">
    <property type="entry name" value="Arg-tRNA-ligase"/>
</dbReference>
<evidence type="ECO:0000256" key="4">
    <source>
        <dbReference type="ARBA" id="ARBA00022598"/>
    </source>
</evidence>
<dbReference type="NCBIfam" id="TIGR00456">
    <property type="entry name" value="argS"/>
    <property type="match status" value="1"/>
</dbReference>
<dbReference type="Gene3D" id="3.40.50.620">
    <property type="entry name" value="HUPs"/>
    <property type="match status" value="1"/>
</dbReference>
<comment type="subunit">
    <text evidence="10">Monomer.</text>
</comment>
<dbReference type="SUPFAM" id="SSF52374">
    <property type="entry name" value="Nucleotidylyl transferase"/>
    <property type="match status" value="1"/>
</dbReference>
<evidence type="ECO:0000256" key="3">
    <source>
        <dbReference type="ARBA" id="ARBA00022490"/>
    </source>
</evidence>
<dbReference type="SUPFAM" id="SSF55190">
    <property type="entry name" value="Arginyl-tRNA synthetase (ArgRS), N-terminal 'additional' domain"/>
    <property type="match status" value="1"/>
</dbReference>
<dbReference type="PROSITE" id="PS00178">
    <property type="entry name" value="AA_TRNA_LIGASE_I"/>
    <property type="match status" value="1"/>
</dbReference>
<evidence type="ECO:0000256" key="5">
    <source>
        <dbReference type="ARBA" id="ARBA00022741"/>
    </source>
</evidence>
<dbReference type="CDD" id="cd00671">
    <property type="entry name" value="ArgRS_core"/>
    <property type="match status" value="1"/>
</dbReference>
<dbReference type="SMART" id="SM00836">
    <property type="entry name" value="DALR_1"/>
    <property type="match status" value="1"/>
</dbReference>
<reference evidence="14 15" key="1">
    <citation type="submission" date="2018-01" db="EMBL/GenBank/DDBJ databases">
        <title>Metagenomic assembled genomes from two thermal pools in the Uzon Caldera, Kamchatka, Russia.</title>
        <authorList>
            <person name="Wilkins L."/>
            <person name="Ettinger C."/>
        </authorList>
    </citation>
    <scope>NUCLEOTIDE SEQUENCE [LARGE SCALE GENOMIC DNA]</scope>
    <source>
        <strain evidence="14">ZAV-02</strain>
    </source>
</reference>
<dbReference type="InterPro" id="IPR036695">
    <property type="entry name" value="Arg-tRNA-synth_N_sf"/>
</dbReference>
<dbReference type="InterPro" id="IPR009080">
    <property type="entry name" value="tRNAsynth_Ia_anticodon-bd"/>
</dbReference>
<dbReference type="PANTHER" id="PTHR11956">
    <property type="entry name" value="ARGINYL-TRNA SYNTHETASE"/>
    <property type="match status" value="1"/>
</dbReference>
<dbReference type="Gene3D" id="3.30.1360.70">
    <property type="entry name" value="Arginyl tRNA synthetase N-terminal domain"/>
    <property type="match status" value="1"/>
</dbReference>
<dbReference type="GO" id="GO:0005524">
    <property type="term" value="F:ATP binding"/>
    <property type="evidence" value="ECO:0007669"/>
    <property type="project" value="UniProtKB-UniRule"/>
</dbReference>
<evidence type="ECO:0000256" key="7">
    <source>
        <dbReference type="ARBA" id="ARBA00022917"/>
    </source>
</evidence>
<dbReference type="Pfam" id="PF03485">
    <property type="entry name" value="Arg_tRNA_synt_N"/>
    <property type="match status" value="1"/>
</dbReference>
<dbReference type="GO" id="GO:0006420">
    <property type="term" value="P:arginyl-tRNA aminoacylation"/>
    <property type="evidence" value="ECO:0007669"/>
    <property type="project" value="UniProtKB-UniRule"/>
</dbReference>
<keyword evidence="7 10" id="KW-0648">Protein biosynthesis</keyword>
<dbReference type="Pfam" id="PF05746">
    <property type="entry name" value="DALR_1"/>
    <property type="match status" value="1"/>
</dbReference>
<comment type="subcellular location">
    <subcellularLocation>
        <location evidence="1 10">Cytoplasm</location>
    </subcellularLocation>
</comment>
<keyword evidence="5 10" id="KW-0547">Nucleotide-binding</keyword>
<evidence type="ECO:0000256" key="10">
    <source>
        <dbReference type="HAMAP-Rule" id="MF_00123"/>
    </source>
</evidence>
<dbReference type="PANTHER" id="PTHR11956:SF5">
    <property type="entry name" value="ARGININE--TRNA LIGASE, CYTOPLASMIC"/>
    <property type="match status" value="1"/>
</dbReference>
<keyword evidence="4 10" id="KW-0436">Ligase</keyword>
<dbReference type="EC" id="6.1.1.19" evidence="10"/>
<comment type="caution">
    <text evidence="14">The sequence shown here is derived from an EMBL/GenBank/DDBJ whole genome shotgun (WGS) entry which is preliminary data.</text>
</comment>
<dbReference type="Pfam" id="PF00750">
    <property type="entry name" value="tRNA-synt_1d"/>
    <property type="match status" value="1"/>
</dbReference>
<name>A0A2J6WP60_9CHLR</name>
<keyword evidence="3 10" id="KW-0963">Cytoplasm</keyword>
<evidence type="ECO:0000256" key="6">
    <source>
        <dbReference type="ARBA" id="ARBA00022840"/>
    </source>
</evidence>
<dbReference type="InterPro" id="IPR008909">
    <property type="entry name" value="DALR_anticod-bd"/>
</dbReference>
<proteinExistence type="inferred from homology"/>
<sequence length="574" mass="63668">MRYALERFITDIKDAIAATGKVPVDLIEITTPKPNIPADRTFVAFKAAKALRIDPAKLAAELAATIAPPPDSLIGEVTATGAFLNFSLHPQRLAVAVLNEIETAGEAYGTVADGAGRTVVIDYSSPNIAKRMHVGHIRSTIIGQALVHIFRALGYRVIGDNHLGDWGTQFGIILAAMQRYGRPQSEGEAAMAELEALYARYNAEMNNDSALEEEARRWSLALERGDPEARSLWQWCVDLSLRAAQRNYDRLGIRFDYAYGESFYEAMLPEVIEEALRSEAAFRDIDGAVVAELDKLPKFIIQRNDGGTVYMTRDIATIKFRLQTFNPSHIIYVVDARQELHFRQLFAIVRAMGYARDVELVHVPFGVITTSDGQPLSTKKGNMVYLEALLDDAVARARALVDAKSPDLSPEERATIAEAVGIGAVIYNDLYQDPRRNITLDWDRMLSIEGNSAAYLQYSHARCRSILRRAADEGVALAEADLTLLTHPSEQRLIRHLARLPEALREAGARYAPFVIADWCYTTAREFGIFFEQCPVLRAETPTLRAARLRLVAATANALRNGLALLGIRAPERM</sequence>
<evidence type="ECO:0000256" key="9">
    <source>
        <dbReference type="ARBA" id="ARBA00049339"/>
    </source>
</evidence>
<comment type="similarity">
    <text evidence="2 10 11">Belongs to the class-I aminoacyl-tRNA synthetase family.</text>
</comment>
<feature type="domain" description="DALR anticodon binding" evidence="12">
    <location>
        <begin position="456"/>
        <end position="574"/>
    </location>
</feature>
<gene>
    <name evidence="10" type="primary">argS</name>
    <name evidence="14" type="ORF">C0184_17140</name>
</gene>
<evidence type="ECO:0000259" key="13">
    <source>
        <dbReference type="SMART" id="SM01016"/>
    </source>
</evidence>
<dbReference type="GO" id="GO:0004814">
    <property type="term" value="F:arginine-tRNA ligase activity"/>
    <property type="evidence" value="ECO:0007669"/>
    <property type="project" value="UniProtKB-UniRule"/>
</dbReference>
<dbReference type="InterPro" id="IPR005148">
    <property type="entry name" value="Arg-tRNA-synth_N"/>
</dbReference>
<dbReference type="PRINTS" id="PR01038">
    <property type="entry name" value="TRNASYNTHARG"/>
</dbReference>
<accession>A0A2J6WP60</accession>
<dbReference type="GO" id="GO:0005737">
    <property type="term" value="C:cytoplasm"/>
    <property type="evidence" value="ECO:0007669"/>
    <property type="project" value="UniProtKB-SubCell"/>
</dbReference>
<dbReference type="FunFam" id="3.40.50.620:FF:000116">
    <property type="entry name" value="Arginine--tRNA ligase"/>
    <property type="match status" value="1"/>
</dbReference>
<dbReference type="SUPFAM" id="SSF47323">
    <property type="entry name" value="Anticodon-binding domain of a subclass of class I aminoacyl-tRNA synthetases"/>
    <property type="match status" value="1"/>
</dbReference>
<evidence type="ECO:0000259" key="12">
    <source>
        <dbReference type="SMART" id="SM00836"/>
    </source>
</evidence>
<evidence type="ECO:0000313" key="15">
    <source>
        <dbReference type="Proteomes" id="UP000243376"/>
    </source>
</evidence>
<dbReference type="Proteomes" id="UP000243376">
    <property type="component" value="Unassembled WGS sequence"/>
</dbReference>
<feature type="short sequence motif" description="'HIGH' region" evidence="10">
    <location>
        <begin position="126"/>
        <end position="136"/>
    </location>
</feature>
<dbReference type="InterPro" id="IPR035684">
    <property type="entry name" value="ArgRS_core"/>
</dbReference>
<dbReference type="CDD" id="cd07956">
    <property type="entry name" value="Anticodon_Ia_Arg"/>
    <property type="match status" value="1"/>
</dbReference>
<keyword evidence="6 10" id="KW-0067">ATP-binding</keyword>
<evidence type="ECO:0000313" key="14">
    <source>
        <dbReference type="EMBL" id="PMP72193.1"/>
    </source>
</evidence>
<evidence type="ECO:0000256" key="11">
    <source>
        <dbReference type="RuleBase" id="RU363038"/>
    </source>
</evidence>
<keyword evidence="8 10" id="KW-0030">Aminoacyl-tRNA synthetase</keyword>
<dbReference type="EMBL" id="PNIQ01001148">
    <property type="protein sequence ID" value="PMP72193.1"/>
    <property type="molecule type" value="Genomic_DNA"/>
</dbReference>
<dbReference type="InterPro" id="IPR001412">
    <property type="entry name" value="aa-tRNA-synth_I_CS"/>
</dbReference>
<evidence type="ECO:0000256" key="1">
    <source>
        <dbReference type="ARBA" id="ARBA00004496"/>
    </source>
</evidence>
<dbReference type="FunFam" id="1.10.730.10:FF:000008">
    <property type="entry name" value="Arginine--tRNA ligase"/>
    <property type="match status" value="1"/>
</dbReference>
<protein>
    <recommendedName>
        <fullName evidence="10">Arginine--tRNA ligase</fullName>
        <ecNumber evidence="10">6.1.1.19</ecNumber>
    </recommendedName>
    <alternativeName>
        <fullName evidence="10">Arginyl-tRNA synthetase</fullName>
        <shortName evidence="10">ArgRS</shortName>
    </alternativeName>
</protein>
<dbReference type="InterPro" id="IPR014729">
    <property type="entry name" value="Rossmann-like_a/b/a_fold"/>
</dbReference>
<feature type="domain" description="Arginyl tRNA synthetase N-terminal" evidence="13">
    <location>
        <begin position="6"/>
        <end position="88"/>
    </location>
</feature>
<evidence type="ECO:0000256" key="8">
    <source>
        <dbReference type="ARBA" id="ARBA00023146"/>
    </source>
</evidence>
<comment type="catalytic activity">
    <reaction evidence="9 10">
        <text>tRNA(Arg) + L-arginine + ATP = L-arginyl-tRNA(Arg) + AMP + diphosphate</text>
        <dbReference type="Rhea" id="RHEA:20301"/>
        <dbReference type="Rhea" id="RHEA-COMP:9658"/>
        <dbReference type="Rhea" id="RHEA-COMP:9673"/>
        <dbReference type="ChEBI" id="CHEBI:30616"/>
        <dbReference type="ChEBI" id="CHEBI:32682"/>
        <dbReference type="ChEBI" id="CHEBI:33019"/>
        <dbReference type="ChEBI" id="CHEBI:78442"/>
        <dbReference type="ChEBI" id="CHEBI:78513"/>
        <dbReference type="ChEBI" id="CHEBI:456215"/>
        <dbReference type="EC" id="6.1.1.19"/>
    </reaction>
</comment>
<evidence type="ECO:0000256" key="2">
    <source>
        <dbReference type="ARBA" id="ARBA00005594"/>
    </source>
</evidence>
<organism evidence="14 15">
    <name type="scientific">Chloroflexus aggregans</name>
    <dbReference type="NCBI Taxonomy" id="152260"/>
    <lineage>
        <taxon>Bacteria</taxon>
        <taxon>Bacillati</taxon>
        <taxon>Chloroflexota</taxon>
        <taxon>Chloroflexia</taxon>
        <taxon>Chloroflexales</taxon>
        <taxon>Chloroflexineae</taxon>
        <taxon>Chloroflexaceae</taxon>
        <taxon>Chloroflexus</taxon>
    </lineage>
</organism>
<dbReference type="AlphaFoldDB" id="A0A2J6WP60"/>